<gene>
    <name evidence="2" type="ORF">Alo02nite_01770</name>
</gene>
<dbReference type="SUPFAM" id="SSF141673">
    <property type="entry name" value="MOSC N-terminal domain-like"/>
    <property type="match status" value="1"/>
</dbReference>
<comment type="caution">
    <text evidence="2">The sequence shown here is derived from an EMBL/GenBank/DDBJ whole genome shotgun (WGS) entry which is preliminary data.</text>
</comment>
<dbReference type="Pfam" id="PF03476">
    <property type="entry name" value="MOSC_N"/>
    <property type="match status" value="1"/>
</dbReference>
<dbReference type="InterPro" id="IPR005303">
    <property type="entry name" value="MOCOS_middle"/>
</dbReference>
<dbReference type="InterPro" id="IPR011037">
    <property type="entry name" value="Pyrv_Knase-like_insert_dom_sf"/>
</dbReference>
<evidence type="ECO:0000313" key="2">
    <source>
        <dbReference type="EMBL" id="GIE37279.1"/>
    </source>
</evidence>
<dbReference type="EMBL" id="BOMP01000004">
    <property type="protein sequence ID" value="GIE37279.1"/>
    <property type="molecule type" value="Genomic_DNA"/>
</dbReference>
<evidence type="ECO:0000259" key="1">
    <source>
        <dbReference type="PROSITE" id="PS51340"/>
    </source>
</evidence>
<evidence type="ECO:0000313" key="3">
    <source>
        <dbReference type="Proteomes" id="UP000631312"/>
    </source>
</evidence>
<dbReference type="InterPro" id="IPR005302">
    <property type="entry name" value="MoCF_Sase_C"/>
</dbReference>
<accession>A0ABQ4A8E0</accession>
<dbReference type="PANTHER" id="PTHR14237:SF19">
    <property type="entry name" value="MITOCHONDRIAL AMIDOXIME REDUCING COMPONENT 1"/>
    <property type="match status" value="1"/>
</dbReference>
<protein>
    <submittedName>
        <fullName evidence="2">Molybdenum cofactor biosysynthesis protein</fullName>
    </submittedName>
</protein>
<reference evidence="2 3" key="1">
    <citation type="submission" date="2021-01" db="EMBL/GenBank/DDBJ databases">
        <title>Whole genome shotgun sequence of Actinoplanes lobatus NBRC 12513.</title>
        <authorList>
            <person name="Komaki H."/>
            <person name="Tamura T."/>
        </authorList>
    </citation>
    <scope>NUCLEOTIDE SEQUENCE [LARGE SCALE GENOMIC DNA]</scope>
    <source>
        <strain evidence="2 3">NBRC 12513</strain>
    </source>
</reference>
<dbReference type="Proteomes" id="UP000631312">
    <property type="component" value="Unassembled WGS sequence"/>
</dbReference>
<dbReference type="PANTHER" id="PTHR14237">
    <property type="entry name" value="MOLYBDOPTERIN COFACTOR SULFURASE MOSC"/>
    <property type="match status" value="1"/>
</dbReference>
<keyword evidence="3" id="KW-1185">Reference proteome</keyword>
<name>A0ABQ4A8E0_9ACTN</name>
<dbReference type="Pfam" id="PF03473">
    <property type="entry name" value="MOSC"/>
    <property type="match status" value="1"/>
</dbReference>
<feature type="domain" description="MOSC" evidence="1">
    <location>
        <begin position="124"/>
        <end position="274"/>
    </location>
</feature>
<dbReference type="SUPFAM" id="SSF50800">
    <property type="entry name" value="PK beta-barrel domain-like"/>
    <property type="match status" value="1"/>
</dbReference>
<organism evidence="2 3">
    <name type="scientific">Actinoplanes lobatus</name>
    <dbReference type="NCBI Taxonomy" id="113568"/>
    <lineage>
        <taxon>Bacteria</taxon>
        <taxon>Bacillati</taxon>
        <taxon>Actinomycetota</taxon>
        <taxon>Actinomycetes</taxon>
        <taxon>Micromonosporales</taxon>
        <taxon>Micromonosporaceae</taxon>
        <taxon>Actinoplanes</taxon>
    </lineage>
</organism>
<proteinExistence type="predicted"/>
<dbReference type="PROSITE" id="PS51340">
    <property type="entry name" value="MOSC"/>
    <property type="match status" value="1"/>
</dbReference>
<sequence>MGRCGRLGGMRIASLHTYPVKGCHRLNHDEARVEPWGLAGDRRWMIVDAEGVGITQRDAPLLTRLTARPRPGGIHLSAPGLSDVDIAEPGADATAKVRIFRNKTPIPARVADTTWVSTLLGRDARLVWQADPTTRALTDSVLTGDSVNLADGYPVLLANTASHDALNDWLLEGGDEPVPIHRFRPNIVVTGAPAWAEDDWHGRRLRIGDLTFRVAGGCARCLVTTIDQETGETGRQPLHILGRHRRFGTELLFAVNLIPDRPGVIRVGDRVTPPGDRVLGES</sequence>